<accession>A0A964XQB5</accession>
<feature type="domain" description="Aminoglycoside phosphotransferase" evidence="1">
    <location>
        <begin position="23"/>
        <end position="246"/>
    </location>
</feature>
<evidence type="ECO:0000313" key="2">
    <source>
        <dbReference type="EMBL" id="NBN87799.1"/>
    </source>
</evidence>
<evidence type="ECO:0000259" key="1">
    <source>
        <dbReference type="Pfam" id="PF01636"/>
    </source>
</evidence>
<dbReference type="Gene3D" id="3.90.1200.10">
    <property type="match status" value="1"/>
</dbReference>
<evidence type="ECO:0000313" key="3">
    <source>
        <dbReference type="Proteomes" id="UP000713222"/>
    </source>
</evidence>
<reference evidence="2" key="1">
    <citation type="submission" date="2018-10" db="EMBL/GenBank/DDBJ databases">
        <title>Iterative Subtractive Binning of Freshwater Chronoseries Metagenomes Recovers Nearly Complete Genomes from over Four Hundred Novel Species.</title>
        <authorList>
            <person name="Rodriguez-R L.M."/>
            <person name="Tsementzi D."/>
            <person name="Luo C."/>
            <person name="Konstantinidis K.T."/>
        </authorList>
    </citation>
    <scope>NUCLEOTIDE SEQUENCE</scope>
    <source>
        <strain evidence="2">WB7_6_001</strain>
    </source>
</reference>
<organism evidence="2 3">
    <name type="scientific">Candidatus Fonsibacter lacus</name>
    <dbReference type="NCBI Taxonomy" id="2576439"/>
    <lineage>
        <taxon>Bacteria</taxon>
        <taxon>Pseudomonadati</taxon>
        <taxon>Pseudomonadota</taxon>
        <taxon>Alphaproteobacteria</taxon>
        <taxon>Candidatus Pelagibacterales</taxon>
        <taxon>Candidatus Pelagibacterales incertae sedis</taxon>
        <taxon>Candidatus Fonsibacter</taxon>
    </lineage>
</organism>
<dbReference type="Pfam" id="PF01636">
    <property type="entry name" value="APH"/>
    <property type="match status" value="1"/>
</dbReference>
<gene>
    <name evidence="2" type="ORF">EBV32_01745</name>
</gene>
<dbReference type="AlphaFoldDB" id="A0A964XQB5"/>
<name>A0A964XQB5_9PROT</name>
<dbReference type="EMBL" id="RGET01000014">
    <property type="protein sequence ID" value="NBN87799.1"/>
    <property type="molecule type" value="Genomic_DNA"/>
</dbReference>
<sequence>MINKDRLRIIKFFLKKNYIENSKIKEIKGDASFRKYFRVYQKDKSYILASAEKEKKSNILNYVLINKFLSERGINTPQVIDYDYKNGLALLQDLGDKTYLQLIRKSKNKFRIYQSLIKYLVKLQRINFRTNLFRFKKYNFRILKREIDLFFIWYLPHVLKLKNNSKIKKLRQLLLSILKNNFIKNNYFVHRDFHVSNMMVHKEGSKNKIGIIDSQDALIGSRAYDVLSLIDDVRIKTSYDLKKKLLNYYLLLAKKEKHFDIKQFKKEFSILSVQRAIKIIGIFSRLFKRDKKSKYLKLIPYTWTILNKRLEDPIFKEVRIIINRQIKLRSKNVN</sequence>
<dbReference type="InterPro" id="IPR002575">
    <property type="entry name" value="Aminoglycoside_PTrfase"/>
</dbReference>
<dbReference type="Proteomes" id="UP000713222">
    <property type="component" value="Unassembled WGS sequence"/>
</dbReference>
<dbReference type="Gene3D" id="3.30.200.20">
    <property type="entry name" value="Phosphorylase Kinase, domain 1"/>
    <property type="match status" value="1"/>
</dbReference>
<dbReference type="InterPro" id="IPR011009">
    <property type="entry name" value="Kinase-like_dom_sf"/>
</dbReference>
<protein>
    <recommendedName>
        <fullName evidence="1">Aminoglycoside phosphotransferase domain-containing protein</fullName>
    </recommendedName>
</protein>
<dbReference type="SUPFAM" id="SSF56112">
    <property type="entry name" value="Protein kinase-like (PK-like)"/>
    <property type="match status" value="1"/>
</dbReference>
<comment type="caution">
    <text evidence="2">The sequence shown here is derived from an EMBL/GenBank/DDBJ whole genome shotgun (WGS) entry which is preliminary data.</text>
</comment>
<proteinExistence type="predicted"/>